<reference evidence="3" key="1">
    <citation type="submission" date="2023-07" db="EMBL/GenBank/DDBJ databases">
        <authorList>
            <person name="Kim M.K."/>
        </authorList>
    </citation>
    <scope>NUCLEOTIDE SEQUENCE</scope>
    <source>
        <strain evidence="3">ASUV-10-1</strain>
    </source>
</reference>
<keyword evidence="2" id="KW-0732">Signal</keyword>
<dbReference type="RefSeq" id="WP_305008736.1">
    <property type="nucleotide sequence ID" value="NZ_JAUQSY010000018.1"/>
</dbReference>
<dbReference type="EMBL" id="JAUQSY010000018">
    <property type="protein sequence ID" value="MDO7877306.1"/>
    <property type="molecule type" value="Genomic_DNA"/>
</dbReference>
<name>A0ABT9BGC8_9BACT</name>
<proteinExistence type="predicted"/>
<organism evidence="3 4">
    <name type="scientific">Hymenobacter aranciens</name>
    <dbReference type="NCBI Taxonomy" id="3063996"/>
    <lineage>
        <taxon>Bacteria</taxon>
        <taxon>Pseudomonadati</taxon>
        <taxon>Bacteroidota</taxon>
        <taxon>Cytophagia</taxon>
        <taxon>Cytophagales</taxon>
        <taxon>Hymenobacteraceae</taxon>
        <taxon>Hymenobacter</taxon>
    </lineage>
</organism>
<comment type="caution">
    <text evidence="3">The sequence shown here is derived from an EMBL/GenBank/DDBJ whole genome shotgun (WGS) entry which is preliminary data.</text>
</comment>
<feature type="signal peptide" evidence="2">
    <location>
        <begin position="1"/>
        <end position="20"/>
    </location>
</feature>
<feature type="region of interest" description="Disordered" evidence="1">
    <location>
        <begin position="32"/>
        <end position="53"/>
    </location>
</feature>
<keyword evidence="4" id="KW-1185">Reference proteome</keyword>
<gene>
    <name evidence="3" type="ORF">Q5H93_21355</name>
</gene>
<sequence length="332" mass="35874">MKSILFTLLLAVGVSASSYAQIGELITLAKMAKGPSKGPSKSKEPVKPSDGITSPIHTKYLGKLVFASTAEALALRNEQEAQFSNSFTLGQPIYFRGYMENSLYNIGRVLAPAADIHDLNGALYRVEFYLDGALALATRERLTRRIEETSAAGALSSKEAQDGNDAFQEFLSKNEAKLTPGSHGIKVVMRPVVDLFKQPSAEGEPILTGEFELKVGASAVDPNDTKMCMPAAGMKDPKLEATVMQTFKAKGWPEKPSSVRITSKEWNIVRNELTGAITKRTLVAAISSTLPNGTCRYQNFLFSQAYNGAGYQQSMFLEGAGSDQVIPCGCLK</sequence>
<protein>
    <submittedName>
        <fullName evidence="3">Uncharacterized protein</fullName>
    </submittedName>
</protein>
<feature type="chain" id="PRO_5047059585" evidence="2">
    <location>
        <begin position="21"/>
        <end position="332"/>
    </location>
</feature>
<accession>A0ABT9BGC8</accession>
<evidence type="ECO:0000256" key="1">
    <source>
        <dbReference type="SAM" id="MobiDB-lite"/>
    </source>
</evidence>
<evidence type="ECO:0000256" key="2">
    <source>
        <dbReference type="SAM" id="SignalP"/>
    </source>
</evidence>
<dbReference type="Proteomes" id="UP001176429">
    <property type="component" value="Unassembled WGS sequence"/>
</dbReference>
<evidence type="ECO:0000313" key="3">
    <source>
        <dbReference type="EMBL" id="MDO7877306.1"/>
    </source>
</evidence>
<evidence type="ECO:0000313" key="4">
    <source>
        <dbReference type="Proteomes" id="UP001176429"/>
    </source>
</evidence>